<dbReference type="OrthoDB" id="283815at2759"/>
<protein>
    <submittedName>
        <fullName evidence="1">Uncharacterized protein</fullName>
    </submittedName>
</protein>
<name>A0A3P7K9P5_STRVU</name>
<dbReference type="EMBL" id="UYYB01001220">
    <property type="protein sequence ID" value="VDM65698.1"/>
    <property type="molecule type" value="Genomic_DNA"/>
</dbReference>
<keyword evidence="2" id="KW-1185">Reference proteome</keyword>
<evidence type="ECO:0000313" key="2">
    <source>
        <dbReference type="Proteomes" id="UP000270094"/>
    </source>
</evidence>
<reference evidence="1 2" key="1">
    <citation type="submission" date="2018-11" db="EMBL/GenBank/DDBJ databases">
        <authorList>
            <consortium name="Pathogen Informatics"/>
        </authorList>
    </citation>
    <scope>NUCLEOTIDE SEQUENCE [LARGE SCALE GENOMIC DNA]</scope>
</reference>
<proteinExistence type="predicted"/>
<dbReference type="AlphaFoldDB" id="A0A3P7K9P5"/>
<evidence type="ECO:0000313" key="1">
    <source>
        <dbReference type="EMBL" id="VDM65698.1"/>
    </source>
</evidence>
<gene>
    <name evidence="1" type="ORF">SVUK_LOCUS696</name>
</gene>
<dbReference type="Proteomes" id="UP000270094">
    <property type="component" value="Unassembled WGS sequence"/>
</dbReference>
<organism evidence="1 2">
    <name type="scientific">Strongylus vulgaris</name>
    <name type="common">Blood worm</name>
    <dbReference type="NCBI Taxonomy" id="40348"/>
    <lineage>
        <taxon>Eukaryota</taxon>
        <taxon>Metazoa</taxon>
        <taxon>Ecdysozoa</taxon>
        <taxon>Nematoda</taxon>
        <taxon>Chromadorea</taxon>
        <taxon>Rhabditida</taxon>
        <taxon>Rhabditina</taxon>
        <taxon>Rhabditomorpha</taxon>
        <taxon>Strongyloidea</taxon>
        <taxon>Strongylidae</taxon>
        <taxon>Strongylus</taxon>
    </lineage>
</organism>
<accession>A0A3P7K9P5</accession>
<sequence>MADNQDDTIECLTPVVELSLPSADESADVYDIDSEKRSSYESAGAVVFRRRHRAGIRIEVKNEDPKPKEILSLLVKYKNEQCSMNVNVEPEWRLARVRIALAPPC</sequence>